<dbReference type="EMBL" id="JBGBZN010000002">
    <property type="protein sequence ID" value="MEY9470973.1"/>
    <property type="molecule type" value="Genomic_DNA"/>
</dbReference>
<dbReference type="Proteomes" id="UP001565474">
    <property type="component" value="Unassembled WGS sequence"/>
</dbReference>
<proteinExistence type="predicted"/>
<evidence type="ECO:0000313" key="1">
    <source>
        <dbReference type="EMBL" id="MEY9470973.1"/>
    </source>
</evidence>
<reference evidence="1 2" key="1">
    <citation type="submission" date="2024-07" db="EMBL/GenBank/DDBJ databases">
        <title>Genomic Encyclopedia of Type Strains, Phase V (KMG-V): Genome sequencing to study the core and pangenomes of soil and plant-associated prokaryotes.</title>
        <authorList>
            <person name="Whitman W."/>
        </authorList>
    </citation>
    <scope>NUCLEOTIDE SEQUENCE [LARGE SCALE GENOMIC DNA]</scope>
    <source>
        <strain evidence="1 2">USDA 222</strain>
    </source>
</reference>
<comment type="caution">
    <text evidence="1">The sequence shown here is derived from an EMBL/GenBank/DDBJ whole genome shotgun (WGS) entry which is preliminary data.</text>
</comment>
<organism evidence="1 2">
    <name type="scientific">Bradyrhizobium yuanmingense</name>
    <dbReference type="NCBI Taxonomy" id="108015"/>
    <lineage>
        <taxon>Bacteria</taxon>
        <taxon>Pseudomonadati</taxon>
        <taxon>Pseudomonadota</taxon>
        <taxon>Alphaproteobacteria</taxon>
        <taxon>Hyphomicrobiales</taxon>
        <taxon>Nitrobacteraceae</taxon>
        <taxon>Bradyrhizobium</taxon>
    </lineage>
</organism>
<protein>
    <submittedName>
        <fullName evidence="1">Uncharacterized protein</fullName>
    </submittedName>
</protein>
<sequence>MPHRGQPAGHTGGFKAAGVEIGEIVAQRLGLGIHECMTDPAQKFREIAEVAAVGIERVGAGALFRGEHVEEQADELGV</sequence>
<keyword evidence="2" id="KW-1185">Reference proteome</keyword>
<evidence type="ECO:0000313" key="2">
    <source>
        <dbReference type="Proteomes" id="UP001565474"/>
    </source>
</evidence>
<accession>A0ABV4GG93</accession>
<gene>
    <name evidence="1" type="ORF">ABH992_003372</name>
</gene>
<name>A0ABV4GG93_9BRAD</name>